<dbReference type="PANTHER" id="PTHR48081">
    <property type="entry name" value="AB HYDROLASE SUPERFAMILY PROTEIN C4A8.06C"/>
    <property type="match status" value="1"/>
</dbReference>
<dbReference type="STRING" id="472175.EL18_03412"/>
<accession>A0A084U5G6</accession>
<keyword evidence="1" id="KW-0378">Hydrolase</keyword>
<dbReference type="Pfam" id="PF12697">
    <property type="entry name" value="Abhydrolase_6"/>
    <property type="match status" value="1"/>
</dbReference>
<dbReference type="GO" id="GO:0016787">
    <property type="term" value="F:hydrolase activity"/>
    <property type="evidence" value="ECO:0007669"/>
    <property type="project" value="UniProtKB-KW"/>
</dbReference>
<gene>
    <name evidence="3" type="ORF">EL18_03412</name>
</gene>
<proteinExistence type="predicted"/>
<dbReference type="PANTHER" id="PTHR48081:SF33">
    <property type="entry name" value="KYNURENINE FORMAMIDASE"/>
    <property type="match status" value="1"/>
</dbReference>
<comment type="caution">
    <text evidence="3">The sequence shown here is derived from an EMBL/GenBank/DDBJ whole genome shotgun (WGS) entry which is preliminary data.</text>
</comment>
<evidence type="ECO:0000259" key="2">
    <source>
        <dbReference type="Pfam" id="PF12697"/>
    </source>
</evidence>
<dbReference type="AlphaFoldDB" id="A0A084U5G6"/>
<name>A0A084U5G6_9HYPH</name>
<dbReference type="EMBL" id="JMQM01000003">
    <property type="protein sequence ID" value="KFB08202.1"/>
    <property type="molecule type" value="Genomic_DNA"/>
</dbReference>
<dbReference type="Gene3D" id="3.40.50.1820">
    <property type="entry name" value="alpha/beta hydrolase"/>
    <property type="match status" value="1"/>
</dbReference>
<reference evidence="3 4" key="1">
    <citation type="submission" date="2014-05" db="EMBL/GenBank/DDBJ databases">
        <title>Draft Genome Sequence of Nitratireductor basaltis Strain UMTGB225, A Marine Bacterium Isolated from Green Barrel Tunicate.</title>
        <authorList>
            <person name="Gan H.Y."/>
        </authorList>
    </citation>
    <scope>NUCLEOTIDE SEQUENCE [LARGE SCALE GENOMIC DNA]</scope>
    <source>
        <strain evidence="3 4">UMTGB225</strain>
    </source>
</reference>
<dbReference type="InterPro" id="IPR029058">
    <property type="entry name" value="AB_hydrolase_fold"/>
</dbReference>
<dbReference type="SUPFAM" id="SSF53474">
    <property type="entry name" value="alpha/beta-Hydrolases"/>
    <property type="match status" value="1"/>
</dbReference>
<evidence type="ECO:0000256" key="1">
    <source>
        <dbReference type="ARBA" id="ARBA00022801"/>
    </source>
</evidence>
<protein>
    <submittedName>
        <fullName evidence="3">Esterase</fullName>
    </submittedName>
</protein>
<evidence type="ECO:0000313" key="4">
    <source>
        <dbReference type="Proteomes" id="UP000053675"/>
    </source>
</evidence>
<dbReference type="eggNOG" id="COG0657">
    <property type="taxonomic scope" value="Bacteria"/>
</dbReference>
<organism evidence="3 4">
    <name type="scientific">Nitratireductor basaltis</name>
    <dbReference type="NCBI Taxonomy" id="472175"/>
    <lineage>
        <taxon>Bacteria</taxon>
        <taxon>Pseudomonadati</taxon>
        <taxon>Pseudomonadota</taxon>
        <taxon>Alphaproteobacteria</taxon>
        <taxon>Hyphomicrobiales</taxon>
        <taxon>Phyllobacteriaceae</taxon>
        <taxon>Nitratireductor</taxon>
    </lineage>
</organism>
<dbReference type="Proteomes" id="UP000053675">
    <property type="component" value="Unassembled WGS sequence"/>
</dbReference>
<dbReference type="InterPro" id="IPR000073">
    <property type="entry name" value="AB_hydrolase_1"/>
</dbReference>
<feature type="domain" description="AB hydrolase-1" evidence="2">
    <location>
        <begin position="73"/>
        <end position="210"/>
    </location>
</feature>
<sequence length="276" mass="30883">MFYREITDWDDAYANPPNIPRSERWPGEWLEAAEAYRQEMLDEGRVQLDQVYGPAERNRFDLFSPKTRPRGLVVFIHGGYWRRFDKSYWSHLARGANERGYAVAIPSYTLCPQIRIGGIVDEMARALAHLSELVEGPIHLAGHSAGGHLATRLIASPSPLPENVRMRIAHVLSISGVHDLRPLMSLELNGELRIDAQEAAAHSPALLAPLPRQKLTCWVGAAEREEFVRQNALLANIWTGLGTRTAIVEEPDRHHFDVVDGLAVCDSVMVDCLLAP</sequence>
<dbReference type="RefSeq" id="WP_036486888.1">
    <property type="nucleotide sequence ID" value="NZ_JMQM01000003.1"/>
</dbReference>
<keyword evidence="4" id="KW-1185">Reference proteome</keyword>
<dbReference type="InterPro" id="IPR050300">
    <property type="entry name" value="GDXG_lipolytic_enzyme"/>
</dbReference>
<dbReference type="OrthoDB" id="9771666at2"/>
<evidence type="ECO:0000313" key="3">
    <source>
        <dbReference type="EMBL" id="KFB08202.1"/>
    </source>
</evidence>
<dbReference type="PATRIC" id="fig|472175.3.peg.3410"/>